<accession>A0A221MFL3</accession>
<name>A0A221MFL3_9BACI</name>
<reference evidence="3 4" key="1">
    <citation type="journal article" date="2003" name="Int. J. Syst. Evol. Microbiol.">
        <title>Virgibacillus carmonensis sp. nov., Virgibacillus necropolis sp. nov. and Virgibacillus picturae sp. nov., three novel species isolated from deteriorated mural paintings, transfer of the species of the genus salibacillus to Virgibacillus, as Virgibacillus marismortui comb. nov. and Virgibacillus salexigens comb. nov., and emended description of the genus Virgibacillus.</title>
        <authorList>
            <person name="Heyrman J."/>
            <person name="Logan N.A."/>
            <person name="Busse H.J."/>
            <person name="Balcaen A."/>
            <person name="Lebbe L."/>
            <person name="Rodriguez-Diaz M."/>
            <person name="Swings J."/>
            <person name="De Vos P."/>
        </authorList>
    </citation>
    <scope>NUCLEOTIDE SEQUENCE [LARGE SCALE GENOMIC DNA]</scope>
    <source>
        <strain evidence="3 4">LMG 19488</strain>
    </source>
</reference>
<protein>
    <submittedName>
        <fullName evidence="3">Glyoxalase</fullName>
    </submittedName>
</protein>
<evidence type="ECO:0000256" key="1">
    <source>
        <dbReference type="ARBA" id="ARBA00022723"/>
    </source>
</evidence>
<dbReference type="PANTHER" id="PTHR43279">
    <property type="entry name" value="CATECHOL-2,3-DIOXYGENASE"/>
    <property type="match status" value="1"/>
</dbReference>
<dbReference type="Pfam" id="PF00903">
    <property type="entry name" value="Glyoxalase"/>
    <property type="match status" value="2"/>
</dbReference>
<evidence type="ECO:0000313" key="3">
    <source>
        <dbReference type="EMBL" id="ASN06415.1"/>
    </source>
</evidence>
<dbReference type="OrthoDB" id="9792626at2"/>
<evidence type="ECO:0000313" key="4">
    <source>
        <dbReference type="Proteomes" id="UP000204391"/>
    </source>
</evidence>
<dbReference type="Gene3D" id="3.10.180.10">
    <property type="entry name" value="2,3-Dihydroxybiphenyl 1,2-Dioxygenase, domain 1"/>
    <property type="match status" value="2"/>
</dbReference>
<dbReference type="GO" id="GO:0004462">
    <property type="term" value="F:lactoylglutathione lyase activity"/>
    <property type="evidence" value="ECO:0007669"/>
    <property type="project" value="InterPro"/>
</dbReference>
<dbReference type="PANTHER" id="PTHR43279:SF1">
    <property type="entry name" value="CATECHOL-2,3-DIOXYGENASE"/>
    <property type="match status" value="1"/>
</dbReference>
<keyword evidence="1" id="KW-0479">Metal-binding</keyword>
<dbReference type="Proteomes" id="UP000204391">
    <property type="component" value="Chromosome"/>
</dbReference>
<dbReference type="InterPro" id="IPR029068">
    <property type="entry name" value="Glyas_Bleomycin-R_OHBP_Dase"/>
</dbReference>
<dbReference type="EMBL" id="CP022437">
    <property type="protein sequence ID" value="ASN06415.1"/>
    <property type="molecule type" value="Genomic_DNA"/>
</dbReference>
<dbReference type="KEGG" id="vne:CFK40_16020"/>
<dbReference type="RefSeq" id="WP_089533413.1">
    <property type="nucleotide sequence ID" value="NZ_CP022437.1"/>
</dbReference>
<dbReference type="AlphaFoldDB" id="A0A221MFL3"/>
<proteinExistence type="predicted"/>
<sequence length="284" mass="31829">MEQKFFQEPNAFVKAVHLKVENLVRSLEFYKEVIGFQILDKTEKKAVLSANGKTALLSIEQPENAKPKQANTSGLYHYALLLPNRLELAKILKHFIQLNVRLGSSDHLVSEALYLNDPDGNGIEIYTDRPSSTWAWENDEVAMAVDPLDAKGILSELDDESWDGLPAETVVGHIHLHVSELQKTEEFYGKGLGFNIVNRFGQQALFMSTGNYHHHIGLNTWAGVGAPPTSEESVGLKLFSLVYPSEQARKKVVDQLQHLGYEVQKKEDVFVTKDPSENCIELSV</sequence>
<organism evidence="3 4">
    <name type="scientific">Virgibacillus necropolis</name>
    <dbReference type="NCBI Taxonomy" id="163877"/>
    <lineage>
        <taxon>Bacteria</taxon>
        <taxon>Bacillati</taxon>
        <taxon>Bacillota</taxon>
        <taxon>Bacilli</taxon>
        <taxon>Bacillales</taxon>
        <taxon>Bacillaceae</taxon>
        <taxon>Virgibacillus</taxon>
    </lineage>
</organism>
<gene>
    <name evidence="3" type="ORF">CFK40_16020</name>
</gene>
<keyword evidence="4" id="KW-1185">Reference proteome</keyword>
<dbReference type="InterPro" id="IPR004360">
    <property type="entry name" value="Glyas_Fos-R_dOase_dom"/>
</dbReference>
<dbReference type="PROSITE" id="PS51819">
    <property type="entry name" value="VOC"/>
    <property type="match status" value="2"/>
</dbReference>
<feature type="domain" description="VOC" evidence="2">
    <location>
        <begin position="12"/>
        <end position="128"/>
    </location>
</feature>
<dbReference type="GO" id="GO:0046872">
    <property type="term" value="F:metal ion binding"/>
    <property type="evidence" value="ECO:0007669"/>
    <property type="project" value="UniProtKB-KW"/>
</dbReference>
<feature type="domain" description="VOC" evidence="2">
    <location>
        <begin position="170"/>
        <end position="284"/>
    </location>
</feature>
<dbReference type="CDD" id="cd16359">
    <property type="entry name" value="VOC_BsCatE_like_C"/>
    <property type="match status" value="1"/>
</dbReference>
<dbReference type="SUPFAM" id="SSF54593">
    <property type="entry name" value="Glyoxalase/Bleomycin resistance protein/Dihydroxybiphenyl dioxygenase"/>
    <property type="match status" value="2"/>
</dbReference>
<dbReference type="PROSITE" id="PS00934">
    <property type="entry name" value="GLYOXALASE_I_1"/>
    <property type="match status" value="1"/>
</dbReference>
<dbReference type="InterPro" id="IPR018146">
    <property type="entry name" value="Glyoxalase_1_CS"/>
</dbReference>
<evidence type="ECO:0000259" key="2">
    <source>
        <dbReference type="PROSITE" id="PS51819"/>
    </source>
</evidence>
<dbReference type="InterPro" id="IPR037523">
    <property type="entry name" value="VOC_core"/>
</dbReference>